<accession>A0ABQ3RAB2</accession>
<dbReference type="InterPro" id="IPR013762">
    <property type="entry name" value="Integrase-like_cat_sf"/>
</dbReference>
<evidence type="ECO:0000256" key="1">
    <source>
        <dbReference type="ARBA" id="ARBA00023125"/>
    </source>
</evidence>
<evidence type="ECO:0000313" key="5">
    <source>
        <dbReference type="Proteomes" id="UP000646738"/>
    </source>
</evidence>
<dbReference type="Gene3D" id="1.10.443.10">
    <property type="entry name" value="Intergrase catalytic core"/>
    <property type="match status" value="1"/>
</dbReference>
<protein>
    <submittedName>
        <fullName evidence="4">Integrase</fullName>
    </submittedName>
</protein>
<evidence type="ECO:0000256" key="2">
    <source>
        <dbReference type="ARBA" id="ARBA00023172"/>
    </source>
</evidence>
<keyword evidence="1" id="KW-0238">DNA-binding</keyword>
<dbReference type="SUPFAM" id="SSF47823">
    <property type="entry name" value="lambda integrase-like, N-terminal domain"/>
    <property type="match status" value="1"/>
</dbReference>
<proteinExistence type="predicted"/>
<dbReference type="InterPro" id="IPR010998">
    <property type="entry name" value="Integrase_recombinase_N"/>
</dbReference>
<feature type="region of interest" description="Disordered" evidence="3">
    <location>
        <begin position="329"/>
        <end position="349"/>
    </location>
</feature>
<dbReference type="SUPFAM" id="SSF56349">
    <property type="entry name" value="DNA breaking-rejoining enzymes"/>
    <property type="match status" value="1"/>
</dbReference>
<gene>
    <name evidence="4" type="ORF">Srubr_26310</name>
</gene>
<evidence type="ECO:0000313" key="4">
    <source>
        <dbReference type="EMBL" id="GHI52785.1"/>
    </source>
</evidence>
<dbReference type="RefSeq" id="WP_189998268.1">
    <property type="nucleotide sequence ID" value="NZ_BNCB01000020.1"/>
</dbReference>
<sequence>MTTTEEYGTVLEPVEVVDAELVEADDAPGAGAVVVHDPVAAVLAALDTKAAKDQYDRRPRKTKTGYARDWELWQEFHGWLEAQTGTRLPDSAITVGTYVAFVKWLDEVKEAAPNSIERRVTGVSSEARRYGYKVPKAARAAATQALKPLKLDEERQKRGRGKAAAITPADLRRMNTAPRQRKPQPDARRRRVLIVPELARLRDRSLHTMRFAVAGRNAEMSALNDTHIRLVAEGLEVHVPSVKRRPARDVVVSYGENADTCPVRCWLAWKEAKLAAGAAPDGPAYLPVDQWGNLGASRLSPDGCGRAMARSAKYAGMTERRITGHSGRRGLVTTGRRKGKRSEKLRTQGGWSKNSPVFWEYVDEGDKWADNATEGIGL</sequence>
<keyword evidence="5" id="KW-1185">Reference proteome</keyword>
<name>A0ABQ3RAB2_STRRR</name>
<dbReference type="EMBL" id="BNEA01000010">
    <property type="protein sequence ID" value="GHI52785.1"/>
    <property type="molecule type" value="Genomic_DNA"/>
</dbReference>
<evidence type="ECO:0000256" key="3">
    <source>
        <dbReference type="SAM" id="MobiDB-lite"/>
    </source>
</evidence>
<organism evidence="4 5">
    <name type="scientific">Streptomyces rubradiris</name>
    <name type="common">Streptomyces achromogenes subsp. rubradiris</name>
    <dbReference type="NCBI Taxonomy" id="285531"/>
    <lineage>
        <taxon>Bacteria</taxon>
        <taxon>Bacillati</taxon>
        <taxon>Actinomycetota</taxon>
        <taxon>Actinomycetes</taxon>
        <taxon>Kitasatosporales</taxon>
        <taxon>Streptomycetaceae</taxon>
        <taxon>Streptomyces</taxon>
    </lineage>
</organism>
<reference evidence="5" key="1">
    <citation type="submission" date="2023-07" db="EMBL/GenBank/DDBJ databases">
        <title>Whole genome shotgun sequence of Streptomyces achromogenes subsp. rubradiris NBRC 14000.</title>
        <authorList>
            <person name="Komaki H."/>
            <person name="Tamura T."/>
        </authorList>
    </citation>
    <scope>NUCLEOTIDE SEQUENCE [LARGE SCALE GENOMIC DNA]</scope>
    <source>
        <strain evidence="5">NBRC 14000</strain>
    </source>
</reference>
<dbReference type="Gene3D" id="1.10.150.130">
    <property type="match status" value="1"/>
</dbReference>
<keyword evidence="2" id="KW-0233">DNA recombination</keyword>
<comment type="caution">
    <text evidence="4">The sequence shown here is derived from an EMBL/GenBank/DDBJ whole genome shotgun (WGS) entry which is preliminary data.</text>
</comment>
<dbReference type="Proteomes" id="UP000646738">
    <property type="component" value="Unassembled WGS sequence"/>
</dbReference>
<dbReference type="InterPro" id="IPR011010">
    <property type="entry name" value="DNA_brk_join_enz"/>
</dbReference>